<name>A0ABW1FW50_9ACTN</name>
<keyword evidence="1" id="KW-0472">Membrane</keyword>
<dbReference type="EMBL" id="JBHSQJ010000018">
    <property type="protein sequence ID" value="MFC5906719.1"/>
    <property type="molecule type" value="Genomic_DNA"/>
</dbReference>
<dbReference type="InterPro" id="IPR002559">
    <property type="entry name" value="Transposase_11"/>
</dbReference>
<protein>
    <submittedName>
        <fullName evidence="4">ISAs1 family transposase</fullName>
    </submittedName>
</protein>
<sequence>MPGRSASPIPAGLGQLAVARLSAAEEHSSLLDCLATVPDPRRAKGTRHPLTFVLALAACAVLAGASSLTAIAEWAADAPATVLTALGGPNREPSGPTAPAEDTVRRVLQCIDGDALDTAISSWLAARDRDRPPSDQDPLEQPRRSLAVDGKTIRGARRTDGTQVHLLAAMTGTGLVTAQREVDSKTNEITVFRPMLAELDLADTVVTFDALHSQTAHARFLVEEKKAHYIAVIKGNQPLLHRHLKRLPWRDVPLLGRTRATEHGRDEIRRVKTATVTRGLDFPHAAQAVQIVRRRRIVAAGKVTLERVYAVTDLTAEQADAPEIAHRVREHWGIENKIHHVRDTTFAEDASRVRTGTSPRAMAALRNLAIGALRLTGCDNIAAGLRKHGRDATRPLATLGIT</sequence>
<dbReference type="Pfam" id="PF13808">
    <property type="entry name" value="DDE_Tnp_1_assoc"/>
    <property type="match status" value="1"/>
</dbReference>
<dbReference type="Pfam" id="PF01609">
    <property type="entry name" value="DDE_Tnp_1"/>
    <property type="match status" value="1"/>
</dbReference>
<evidence type="ECO:0000259" key="3">
    <source>
        <dbReference type="Pfam" id="PF13808"/>
    </source>
</evidence>
<reference evidence="5" key="1">
    <citation type="journal article" date="2019" name="Int. J. Syst. Evol. Microbiol.">
        <title>The Global Catalogue of Microorganisms (GCM) 10K type strain sequencing project: providing services to taxonomists for standard genome sequencing and annotation.</title>
        <authorList>
            <consortium name="The Broad Institute Genomics Platform"/>
            <consortium name="The Broad Institute Genome Sequencing Center for Infectious Disease"/>
            <person name="Wu L."/>
            <person name="Ma J."/>
        </authorList>
    </citation>
    <scope>NUCLEOTIDE SEQUENCE [LARGE SCALE GENOMIC DNA]</scope>
    <source>
        <strain evidence="5">JCM 4816</strain>
    </source>
</reference>
<dbReference type="Proteomes" id="UP001596174">
    <property type="component" value="Unassembled WGS sequence"/>
</dbReference>
<accession>A0ABW1FW50</accession>
<dbReference type="InterPro" id="IPR051698">
    <property type="entry name" value="Transposase_11-like"/>
</dbReference>
<keyword evidence="1" id="KW-0812">Transmembrane</keyword>
<dbReference type="NCBIfam" id="NF033564">
    <property type="entry name" value="transpos_ISAs1"/>
    <property type="match status" value="1"/>
</dbReference>
<evidence type="ECO:0000313" key="4">
    <source>
        <dbReference type="EMBL" id="MFC5906719.1"/>
    </source>
</evidence>
<dbReference type="PANTHER" id="PTHR30298">
    <property type="entry name" value="H REPEAT-ASSOCIATED PREDICTED TRANSPOSASE"/>
    <property type="match status" value="1"/>
</dbReference>
<evidence type="ECO:0000256" key="1">
    <source>
        <dbReference type="SAM" id="Phobius"/>
    </source>
</evidence>
<evidence type="ECO:0000259" key="2">
    <source>
        <dbReference type="Pfam" id="PF01609"/>
    </source>
</evidence>
<keyword evidence="1" id="KW-1133">Transmembrane helix</keyword>
<feature type="domain" description="Transposase IS4-like" evidence="2">
    <location>
        <begin position="142"/>
        <end position="369"/>
    </location>
</feature>
<gene>
    <name evidence="4" type="ORF">ACFP3V_05745</name>
</gene>
<organism evidence="4 5">
    <name type="scientific">Streptacidiphilus monticola</name>
    <dbReference type="NCBI Taxonomy" id="2161674"/>
    <lineage>
        <taxon>Bacteria</taxon>
        <taxon>Bacillati</taxon>
        <taxon>Actinomycetota</taxon>
        <taxon>Actinomycetes</taxon>
        <taxon>Kitasatosporales</taxon>
        <taxon>Streptomycetaceae</taxon>
        <taxon>Streptacidiphilus</taxon>
    </lineage>
</organism>
<proteinExistence type="predicted"/>
<comment type="caution">
    <text evidence="4">The sequence shown here is derived from an EMBL/GenBank/DDBJ whole genome shotgun (WGS) entry which is preliminary data.</text>
</comment>
<feature type="domain" description="H repeat-associated protein N-terminal" evidence="3">
    <location>
        <begin position="32"/>
        <end position="124"/>
    </location>
</feature>
<dbReference type="RefSeq" id="WP_380580414.1">
    <property type="nucleotide sequence ID" value="NZ_JBHSQJ010000018.1"/>
</dbReference>
<feature type="transmembrane region" description="Helical" evidence="1">
    <location>
        <begin position="50"/>
        <end position="72"/>
    </location>
</feature>
<dbReference type="PANTHER" id="PTHR30298:SF0">
    <property type="entry name" value="PROTEIN YBFL-RELATED"/>
    <property type="match status" value="1"/>
</dbReference>
<dbReference type="InterPro" id="IPR047647">
    <property type="entry name" value="ISAs1_transpos"/>
</dbReference>
<evidence type="ECO:0000313" key="5">
    <source>
        <dbReference type="Proteomes" id="UP001596174"/>
    </source>
</evidence>
<dbReference type="InterPro" id="IPR032806">
    <property type="entry name" value="YbfD_N"/>
</dbReference>
<keyword evidence="5" id="KW-1185">Reference proteome</keyword>